<dbReference type="InterPro" id="IPR027417">
    <property type="entry name" value="P-loop_NTPase"/>
</dbReference>
<comment type="caution">
    <text evidence="6">The sequence shown here is derived from an EMBL/GenBank/DDBJ whole genome shotgun (WGS) entry which is preliminary data.</text>
</comment>
<reference evidence="6" key="1">
    <citation type="submission" date="2023-02" db="EMBL/GenBank/DDBJ databases">
        <title>Kitasatospora phosalacinea NBRC 14627.</title>
        <authorList>
            <person name="Ichikawa N."/>
            <person name="Sato H."/>
            <person name="Tonouchi N."/>
        </authorList>
    </citation>
    <scope>NUCLEOTIDE SEQUENCE</scope>
    <source>
        <strain evidence="6">NBRC 14627</strain>
    </source>
</reference>
<name>A0A9W6Q5B5_9ACTN</name>
<dbReference type="PROSITE" id="PS50893">
    <property type="entry name" value="ABC_TRANSPORTER_2"/>
    <property type="match status" value="1"/>
</dbReference>
<dbReference type="CDD" id="cd03264">
    <property type="entry name" value="ABC_drug_resistance_like"/>
    <property type="match status" value="1"/>
</dbReference>
<protein>
    <submittedName>
        <fullName evidence="6">ABC transporter ATP-binding protein</fullName>
    </submittedName>
</protein>
<dbReference type="PROSITE" id="PS00211">
    <property type="entry name" value="ABC_TRANSPORTER_1"/>
    <property type="match status" value="1"/>
</dbReference>
<dbReference type="Proteomes" id="UP001165041">
    <property type="component" value="Unassembled WGS sequence"/>
</dbReference>
<dbReference type="RefSeq" id="WP_285735982.1">
    <property type="nucleotide sequence ID" value="NZ_BSSA01000006.1"/>
</dbReference>
<dbReference type="PANTHER" id="PTHR43335:SF2">
    <property type="entry name" value="ABC TRANSPORTER, ATP-BINDING PROTEIN"/>
    <property type="match status" value="1"/>
</dbReference>
<dbReference type="SMART" id="SM00382">
    <property type="entry name" value="AAA"/>
    <property type="match status" value="1"/>
</dbReference>
<sequence>MSGSESTVNVRSVSVGFRGRPALDGVSFVLRPGVTGLLGPNGAGKTTLLRVLATAISPDRGELSLLGEDPGTGPGKLAIRRRLGYLPQNPGFHPGFTALEFVDYVAILKELTDRRARRAEVLRVLETVGLADQRAKKIKALSGGMRQRVALAAAIIGDPDLLVLDEPTVGLDPEQRLRFRELVADLGEGRTVLLSTHQTEDVSALCRRVIVLDRGVVKFQGLPAELKAVAEGRVWSSTERDRTALAGWRTGEGTFRNIGTPPQEARRLAPTLEDGYLLLLDGAPAADQGVLR</sequence>
<dbReference type="InterPro" id="IPR003593">
    <property type="entry name" value="AAA+_ATPase"/>
</dbReference>
<gene>
    <name evidence="6" type="ORF">Kpho02_24460</name>
</gene>
<evidence type="ECO:0000256" key="3">
    <source>
        <dbReference type="ARBA" id="ARBA00022741"/>
    </source>
</evidence>
<keyword evidence="4 6" id="KW-0067">ATP-binding</keyword>
<keyword evidence="2" id="KW-0813">Transport</keyword>
<evidence type="ECO:0000256" key="1">
    <source>
        <dbReference type="ARBA" id="ARBA00005417"/>
    </source>
</evidence>
<organism evidence="6 7">
    <name type="scientific">Kitasatospora phosalacinea</name>
    <dbReference type="NCBI Taxonomy" id="2065"/>
    <lineage>
        <taxon>Bacteria</taxon>
        <taxon>Bacillati</taxon>
        <taxon>Actinomycetota</taxon>
        <taxon>Actinomycetes</taxon>
        <taxon>Kitasatosporales</taxon>
        <taxon>Streptomycetaceae</taxon>
        <taxon>Kitasatospora</taxon>
    </lineage>
</organism>
<dbReference type="GO" id="GO:0005524">
    <property type="term" value="F:ATP binding"/>
    <property type="evidence" value="ECO:0007669"/>
    <property type="project" value="UniProtKB-KW"/>
</dbReference>
<dbReference type="AlphaFoldDB" id="A0A9W6Q5B5"/>
<dbReference type="SUPFAM" id="SSF52540">
    <property type="entry name" value="P-loop containing nucleoside triphosphate hydrolases"/>
    <property type="match status" value="1"/>
</dbReference>
<dbReference type="InterPro" id="IPR017871">
    <property type="entry name" value="ABC_transporter-like_CS"/>
</dbReference>
<evidence type="ECO:0000256" key="4">
    <source>
        <dbReference type="ARBA" id="ARBA00022840"/>
    </source>
</evidence>
<proteinExistence type="inferred from homology"/>
<comment type="similarity">
    <text evidence="1">Belongs to the ABC transporter superfamily.</text>
</comment>
<dbReference type="InterPro" id="IPR003439">
    <property type="entry name" value="ABC_transporter-like_ATP-bd"/>
</dbReference>
<feature type="domain" description="ABC transporter" evidence="5">
    <location>
        <begin position="8"/>
        <end position="239"/>
    </location>
</feature>
<evidence type="ECO:0000259" key="5">
    <source>
        <dbReference type="PROSITE" id="PS50893"/>
    </source>
</evidence>
<evidence type="ECO:0000313" key="6">
    <source>
        <dbReference type="EMBL" id="GLW70147.1"/>
    </source>
</evidence>
<dbReference type="Pfam" id="PF00005">
    <property type="entry name" value="ABC_tran"/>
    <property type="match status" value="1"/>
</dbReference>
<dbReference type="EMBL" id="BSSA01000006">
    <property type="protein sequence ID" value="GLW70147.1"/>
    <property type="molecule type" value="Genomic_DNA"/>
</dbReference>
<dbReference type="Gene3D" id="3.40.50.300">
    <property type="entry name" value="P-loop containing nucleotide triphosphate hydrolases"/>
    <property type="match status" value="1"/>
</dbReference>
<accession>A0A9W6Q5B5</accession>
<dbReference type="PANTHER" id="PTHR43335">
    <property type="entry name" value="ABC TRANSPORTER, ATP-BINDING PROTEIN"/>
    <property type="match status" value="1"/>
</dbReference>
<evidence type="ECO:0000313" key="7">
    <source>
        <dbReference type="Proteomes" id="UP001165041"/>
    </source>
</evidence>
<evidence type="ECO:0000256" key="2">
    <source>
        <dbReference type="ARBA" id="ARBA00022448"/>
    </source>
</evidence>
<keyword evidence="3" id="KW-0547">Nucleotide-binding</keyword>
<dbReference type="GO" id="GO:0016887">
    <property type="term" value="F:ATP hydrolysis activity"/>
    <property type="evidence" value="ECO:0007669"/>
    <property type="project" value="InterPro"/>
</dbReference>